<dbReference type="Proteomes" id="UP001159915">
    <property type="component" value="Unassembled WGS sequence"/>
</dbReference>
<evidence type="ECO:0000313" key="2">
    <source>
        <dbReference type="EMBL" id="MDH0967882.1"/>
    </source>
</evidence>
<comment type="caution">
    <text evidence="2">The sequence shown here is derived from an EMBL/GenBank/DDBJ whole genome shotgun (WGS) entry which is preliminary data.</text>
</comment>
<reference evidence="2" key="1">
    <citation type="submission" date="2022-09" db="EMBL/GenBank/DDBJ databases">
        <title>Intensive care unit water sources are persistently colonized with multi-drug resistant bacteria and are the site of extensive horizontal gene transfer of antibiotic resistance genes.</title>
        <authorList>
            <person name="Diorio-Toth L."/>
        </authorList>
    </citation>
    <scope>NUCLEOTIDE SEQUENCE</scope>
    <source>
        <strain evidence="2">GD03920</strain>
    </source>
</reference>
<organism evidence="2 3">
    <name type="scientific">Acinetobacter johnsonii</name>
    <dbReference type="NCBI Taxonomy" id="40214"/>
    <lineage>
        <taxon>Bacteria</taxon>
        <taxon>Pseudomonadati</taxon>
        <taxon>Pseudomonadota</taxon>
        <taxon>Gammaproteobacteria</taxon>
        <taxon>Moraxellales</taxon>
        <taxon>Moraxellaceae</taxon>
        <taxon>Acinetobacter</taxon>
    </lineage>
</organism>
<dbReference type="Pfam" id="PF07687">
    <property type="entry name" value="M20_dimer"/>
    <property type="match status" value="1"/>
</dbReference>
<evidence type="ECO:0000259" key="1">
    <source>
        <dbReference type="Pfam" id="PF07687"/>
    </source>
</evidence>
<name>A0AA42MQF0_ACIJO</name>
<dbReference type="RefSeq" id="WP_265102737.1">
    <property type="nucleotide sequence ID" value="NZ_CP068187.1"/>
</dbReference>
<dbReference type="GO" id="GO:0016787">
    <property type="term" value="F:hydrolase activity"/>
    <property type="evidence" value="ECO:0007669"/>
    <property type="project" value="UniProtKB-KW"/>
</dbReference>
<evidence type="ECO:0000313" key="3">
    <source>
        <dbReference type="Proteomes" id="UP001159915"/>
    </source>
</evidence>
<dbReference type="SUPFAM" id="SSF55031">
    <property type="entry name" value="Bacterial exopeptidase dimerisation domain"/>
    <property type="match status" value="1"/>
</dbReference>
<dbReference type="InterPro" id="IPR011650">
    <property type="entry name" value="Peptidase_M20_dimer"/>
</dbReference>
<dbReference type="Gene3D" id="3.40.630.10">
    <property type="entry name" value="Zn peptidases"/>
    <property type="match status" value="1"/>
</dbReference>
<sequence>MKLNWTVASAGKVRNVIPDLATAQADVRALQVKDFQQVERVLQERIKRKKLADSEVKLKFEMRRPPLMANPQAKKLAEQAQLIYKNDFNLPMKVLAEATGWGTDAAFAGLNSKAAILEGMGLSGDGAHSNNAEYILVESIVPRLYLATKLIMDLSTAQK</sequence>
<protein>
    <submittedName>
        <fullName evidence="2">Peptidase dimerization domain-containing protein</fullName>
    </submittedName>
</protein>
<dbReference type="AlphaFoldDB" id="A0AA42MQF0"/>
<proteinExistence type="predicted"/>
<dbReference type="Gene3D" id="3.30.70.360">
    <property type="match status" value="1"/>
</dbReference>
<dbReference type="EMBL" id="JAOCBE010000001">
    <property type="protein sequence ID" value="MDH0967882.1"/>
    <property type="molecule type" value="Genomic_DNA"/>
</dbReference>
<feature type="domain" description="Peptidase M20 dimerisation" evidence="1">
    <location>
        <begin position="3"/>
        <end position="51"/>
    </location>
</feature>
<gene>
    <name evidence="2" type="ORF">N5C10_00870</name>
</gene>
<accession>A0AA42MQF0</accession>
<dbReference type="InterPro" id="IPR036264">
    <property type="entry name" value="Bact_exopeptidase_dim_dom"/>
</dbReference>